<reference evidence="3" key="1">
    <citation type="journal article" date="2020" name="Stud. Mycol.">
        <title>101 Dothideomycetes genomes: a test case for predicting lifestyles and emergence of pathogens.</title>
        <authorList>
            <person name="Haridas S."/>
            <person name="Albert R."/>
            <person name="Binder M."/>
            <person name="Bloem J."/>
            <person name="Labutti K."/>
            <person name="Salamov A."/>
            <person name="Andreopoulos B."/>
            <person name="Baker S."/>
            <person name="Barry K."/>
            <person name="Bills G."/>
            <person name="Bluhm B."/>
            <person name="Cannon C."/>
            <person name="Castanera R."/>
            <person name="Culley D."/>
            <person name="Daum C."/>
            <person name="Ezra D."/>
            <person name="Gonzalez J."/>
            <person name="Henrissat B."/>
            <person name="Kuo A."/>
            <person name="Liang C."/>
            <person name="Lipzen A."/>
            <person name="Lutzoni F."/>
            <person name="Magnuson J."/>
            <person name="Mondo S."/>
            <person name="Nolan M."/>
            <person name="Ohm R."/>
            <person name="Pangilinan J."/>
            <person name="Park H.-J."/>
            <person name="Ramirez L."/>
            <person name="Alfaro M."/>
            <person name="Sun H."/>
            <person name="Tritt A."/>
            <person name="Yoshinaga Y."/>
            <person name="Zwiers L.-H."/>
            <person name="Turgeon B."/>
            <person name="Goodwin S."/>
            <person name="Spatafora J."/>
            <person name="Crous P."/>
            <person name="Grigoriev I."/>
        </authorList>
    </citation>
    <scope>NUCLEOTIDE SEQUENCE</scope>
    <source>
        <strain evidence="3">CBS 113979</strain>
    </source>
</reference>
<gene>
    <name evidence="3" type="ORF">K402DRAFT_227190</name>
</gene>
<keyword evidence="4" id="KW-1185">Reference proteome</keyword>
<evidence type="ECO:0000313" key="4">
    <source>
        <dbReference type="Proteomes" id="UP000800041"/>
    </source>
</evidence>
<dbReference type="Proteomes" id="UP000800041">
    <property type="component" value="Unassembled WGS sequence"/>
</dbReference>
<accession>A0A6G1HBB0</accession>
<keyword evidence="2" id="KW-0732">Signal</keyword>
<evidence type="ECO:0000313" key="3">
    <source>
        <dbReference type="EMBL" id="KAF1990332.1"/>
    </source>
</evidence>
<organism evidence="3 4">
    <name type="scientific">Aulographum hederae CBS 113979</name>
    <dbReference type="NCBI Taxonomy" id="1176131"/>
    <lineage>
        <taxon>Eukaryota</taxon>
        <taxon>Fungi</taxon>
        <taxon>Dikarya</taxon>
        <taxon>Ascomycota</taxon>
        <taxon>Pezizomycotina</taxon>
        <taxon>Dothideomycetes</taxon>
        <taxon>Pleosporomycetidae</taxon>
        <taxon>Aulographales</taxon>
        <taxon>Aulographaceae</taxon>
    </lineage>
</organism>
<keyword evidence="1" id="KW-0812">Transmembrane</keyword>
<feature type="signal peptide" evidence="2">
    <location>
        <begin position="1"/>
        <end position="18"/>
    </location>
</feature>
<evidence type="ECO:0000256" key="1">
    <source>
        <dbReference type="SAM" id="Phobius"/>
    </source>
</evidence>
<sequence length="102" mass="11746">MTYGVSLFLLLIIWYGKEKRTGSSPSSDYFPFSIWVVISAANVFTSPQKLCFFPPSSPFHTRYSFPSCHLLASWFYCYYYLVFAGIFGRARRCGARLGPRRS</sequence>
<dbReference type="EMBL" id="ML977142">
    <property type="protein sequence ID" value="KAF1990332.1"/>
    <property type="molecule type" value="Genomic_DNA"/>
</dbReference>
<name>A0A6G1HBB0_9PEZI</name>
<proteinExistence type="predicted"/>
<keyword evidence="1" id="KW-1133">Transmembrane helix</keyword>
<feature type="chain" id="PRO_5026073309" evidence="2">
    <location>
        <begin position="19"/>
        <end position="102"/>
    </location>
</feature>
<keyword evidence="1" id="KW-0472">Membrane</keyword>
<protein>
    <submittedName>
        <fullName evidence="3">Uncharacterized protein</fullName>
    </submittedName>
</protein>
<evidence type="ECO:0000256" key="2">
    <source>
        <dbReference type="SAM" id="SignalP"/>
    </source>
</evidence>
<feature type="transmembrane region" description="Helical" evidence="1">
    <location>
        <begin position="70"/>
        <end position="90"/>
    </location>
</feature>
<dbReference type="AlphaFoldDB" id="A0A6G1HBB0"/>